<dbReference type="PANTHER" id="PTHR16166">
    <property type="entry name" value="VACUOLAR PROTEIN SORTING-ASSOCIATED PROTEIN VPS13"/>
    <property type="match status" value="1"/>
</dbReference>
<dbReference type="InterPro" id="IPR009543">
    <property type="entry name" value="VPS13_VAB"/>
</dbReference>
<dbReference type="InterPro" id="IPR026847">
    <property type="entry name" value="VPS13"/>
</dbReference>
<sequence>SFILASEPNMMIGIRLCDSAWSTPFPIDSIVPISVSFQEGRPHCISGRDAVCRMYDLGVACCRSGSTTMVNIWPRYILHNMTRRDIQYRQAQNRYDSRYPSNLVFRLRQYGSVWSGAIPIDQVGTTSVRVLNVYNRQLSCILRINCTLEEATFQIHVYEDS</sequence>
<protein>
    <recommendedName>
        <fullName evidence="2">Vacuolar protein sorting-associated protein 13 VPS13 adaptor binding domain-containing protein</fullName>
    </recommendedName>
</protein>
<dbReference type="AlphaFoldDB" id="A0A0H5RTB1"/>
<comment type="similarity">
    <text evidence="1">Belongs to the VPS13 family.</text>
</comment>
<accession>A0A0H5RTB1</accession>
<name>A0A0H5RTB1_9EUKA</name>
<proteinExistence type="inferred from homology"/>
<dbReference type="Pfam" id="PF25036">
    <property type="entry name" value="VPS13_VAB"/>
    <property type="match status" value="1"/>
</dbReference>
<dbReference type="GO" id="GO:0006623">
    <property type="term" value="P:protein targeting to vacuole"/>
    <property type="evidence" value="ECO:0007669"/>
    <property type="project" value="TreeGrafter"/>
</dbReference>
<dbReference type="PANTHER" id="PTHR16166:SF93">
    <property type="entry name" value="INTERMEMBRANE LIPID TRANSFER PROTEIN VPS13"/>
    <property type="match status" value="1"/>
</dbReference>
<dbReference type="EMBL" id="HACM01011532">
    <property type="protein sequence ID" value="CRZ11974.1"/>
    <property type="molecule type" value="Transcribed_RNA"/>
</dbReference>
<feature type="domain" description="Vacuolar protein sorting-associated protein 13 VPS13 adaptor binding" evidence="2">
    <location>
        <begin position="7"/>
        <end position="160"/>
    </location>
</feature>
<evidence type="ECO:0000259" key="2">
    <source>
        <dbReference type="Pfam" id="PF25036"/>
    </source>
</evidence>
<organism evidence="3">
    <name type="scientific">Spongospora subterranea</name>
    <dbReference type="NCBI Taxonomy" id="70186"/>
    <lineage>
        <taxon>Eukaryota</taxon>
        <taxon>Sar</taxon>
        <taxon>Rhizaria</taxon>
        <taxon>Endomyxa</taxon>
        <taxon>Phytomyxea</taxon>
        <taxon>Plasmodiophorida</taxon>
        <taxon>Plasmodiophoridae</taxon>
        <taxon>Spongospora</taxon>
    </lineage>
</organism>
<feature type="non-terminal residue" evidence="3">
    <location>
        <position position="1"/>
    </location>
</feature>
<feature type="non-terminal residue" evidence="3">
    <location>
        <position position="161"/>
    </location>
</feature>
<evidence type="ECO:0000313" key="3">
    <source>
        <dbReference type="EMBL" id="CRZ11974.1"/>
    </source>
</evidence>
<reference evidence="3" key="1">
    <citation type="submission" date="2015-04" db="EMBL/GenBank/DDBJ databases">
        <title>The genome sequence of the plant pathogenic Rhizarian Plasmodiophora brassicae reveals insights in its biotrophic life cycle and the origin of chitin synthesis.</title>
        <authorList>
            <person name="Schwelm A."/>
            <person name="Fogelqvist J."/>
            <person name="Knaust A."/>
            <person name="Julke S."/>
            <person name="Lilja T."/>
            <person name="Dhandapani V."/>
            <person name="Bonilla-Rosso G."/>
            <person name="Karlsson M."/>
            <person name="Shevchenko A."/>
            <person name="Choi S.R."/>
            <person name="Kim H.G."/>
            <person name="Park J.Y."/>
            <person name="Lim Y.P."/>
            <person name="Ludwig-Muller J."/>
            <person name="Dixelius C."/>
        </authorList>
    </citation>
    <scope>NUCLEOTIDE SEQUENCE</scope>
    <source>
        <tissue evidence="3">Potato root galls</tissue>
    </source>
</reference>
<evidence type="ECO:0000256" key="1">
    <source>
        <dbReference type="ARBA" id="ARBA00006545"/>
    </source>
</evidence>
<dbReference type="GO" id="GO:0045053">
    <property type="term" value="P:protein retention in Golgi apparatus"/>
    <property type="evidence" value="ECO:0007669"/>
    <property type="project" value="TreeGrafter"/>
</dbReference>